<accession>A0A835CWA0</accession>
<protein>
    <recommendedName>
        <fullName evidence="2">Selenoprotein F/M domain-containing protein</fullName>
    </recommendedName>
</protein>
<dbReference type="SUPFAM" id="SSF52833">
    <property type="entry name" value="Thioredoxin-like"/>
    <property type="match status" value="1"/>
</dbReference>
<dbReference type="GO" id="GO:0006751">
    <property type="term" value="P:glutathione catabolic process"/>
    <property type="evidence" value="ECO:0007669"/>
    <property type="project" value="InterPro"/>
</dbReference>
<dbReference type="Gene3D" id="3.40.30.50">
    <property type="entry name" value="Sep15/SelM thioredoxin-like domain, active-site redox motif"/>
    <property type="match status" value="1"/>
</dbReference>
<dbReference type="Pfam" id="PF01019">
    <property type="entry name" value="G_glu_transpept"/>
    <property type="match status" value="1"/>
</dbReference>
<dbReference type="PANTHER" id="PTHR11686">
    <property type="entry name" value="GAMMA GLUTAMYL TRANSPEPTIDASE"/>
    <property type="match status" value="1"/>
</dbReference>
<dbReference type="AlphaFoldDB" id="A0A835CWA0"/>
<dbReference type="InterPro" id="IPR038219">
    <property type="entry name" value="Sep15/SelM_sf"/>
</dbReference>
<proteinExistence type="inferred from homology"/>
<evidence type="ECO:0000259" key="2">
    <source>
        <dbReference type="Pfam" id="PF08806"/>
    </source>
</evidence>
<evidence type="ECO:0000313" key="3">
    <source>
        <dbReference type="EMBL" id="KAF7995225.1"/>
    </source>
</evidence>
<sequence length="485" mass="54605">MSGILRNTLRLVGTAKYALINSTKYLRSMTLTTSRNNSSLLLEPNNNSNNLQHHELEKLRDTQAVDSTITPMIWNVLISSATMGIDSGLLMTIYGRINKQAHFLNAEDKPLADEKNMFKVAGKESSKCGPLAIGLINYQIKSLAIGKLIKKLVNLLSFIYLSLKKINTLPIFCKIIKIIADKDANEFYNGRLGELLIENLNDLRIIMTIEDLKNYSVQWTDPAVTNSSNGKKKFTSNLPGHGELLVLIARGPGFTDMTDSLKNITSKDFARNIKNKVDDERTWNESSHYGWADNLLKNHGISQVSVIAPNSDAVVVSSSLNKSQDYNPTTYLKLDSDNYLENYLEKMAIADSSYPDEELQAVICHKFGFSYFTLCHECDYYESTTRSVCRGCCEAKKAPMEPYPKGQLEICQCKFAKYPNIVAFIKSHERRSRHPNLSIIYSNITEPRLHLFNKNGQKKESGNLAALWEAHPDRIDSGLSFLIAH</sequence>
<organism evidence="3 4">
    <name type="scientific">Aphidius gifuensis</name>
    <name type="common">Parasitoid wasp</name>
    <dbReference type="NCBI Taxonomy" id="684658"/>
    <lineage>
        <taxon>Eukaryota</taxon>
        <taxon>Metazoa</taxon>
        <taxon>Ecdysozoa</taxon>
        <taxon>Arthropoda</taxon>
        <taxon>Hexapoda</taxon>
        <taxon>Insecta</taxon>
        <taxon>Pterygota</taxon>
        <taxon>Neoptera</taxon>
        <taxon>Endopterygota</taxon>
        <taxon>Hymenoptera</taxon>
        <taxon>Apocrita</taxon>
        <taxon>Ichneumonoidea</taxon>
        <taxon>Braconidae</taxon>
        <taxon>Aphidiinae</taxon>
        <taxon>Aphidius</taxon>
    </lineage>
</organism>
<comment type="similarity">
    <text evidence="1">Belongs to the selenoprotein M/F family.</text>
</comment>
<dbReference type="GO" id="GO:0005886">
    <property type="term" value="C:plasma membrane"/>
    <property type="evidence" value="ECO:0007669"/>
    <property type="project" value="TreeGrafter"/>
</dbReference>
<dbReference type="GO" id="GO:0036374">
    <property type="term" value="F:glutathione hydrolase activity"/>
    <property type="evidence" value="ECO:0007669"/>
    <property type="project" value="InterPro"/>
</dbReference>
<dbReference type="InterPro" id="IPR000101">
    <property type="entry name" value="GGT_peptidase"/>
</dbReference>
<reference evidence="3 4" key="1">
    <citation type="submission" date="2020-08" db="EMBL/GenBank/DDBJ databases">
        <title>Aphidius gifuensis genome sequencing and assembly.</title>
        <authorList>
            <person name="Du Z."/>
        </authorList>
    </citation>
    <scope>NUCLEOTIDE SEQUENCE [LARGE SCALE GENOMIC DNA]</scope>
    <source>
        <strain evidence="3">YNYX2018</strain>
        <tissue evidence="3">Adults</tissue>
    </source>
</reference>
<keyword evidence="4" id="KW-1185">Reference proteome</keyword>
<dbReference type="OrthoDB" id="1081007at2759"/>
<dbReference type="PANTHER" id="PTHR11686:SF9">
    <property type="entry name" value="RE13973P"/>
    <property type="match status" value="1"/>
</dbReference>
<dbReference type="InterPro" id="IPR014912">
    <property type="entry name" value="Sep15_SelM_dom"/>
</dbReference>
<evidence type="ECO:0000256" key="1">
    <source>
        <dbReference type="ARBA" id="ARBA00005742"/>
    </source>
</evidence>
<dbReference type="Pfam" id="PF08806">
    <property type="entry name" value="Sep15_SelM"/>
    <property type="match status" value="1"/>
</dbReference>
<dbReference type="InterPro" id="IPR029055">
    <property type="entry name" value="Ntn_hydrolases_N"/>
</dbReference>
<gene>
    <name evidence="3" type="ORF">HCN44_004697</name>
</gene>
<evidence type="ECO:0000313" key="4">
    <source>
        <dbReference type="Proteomes" id="UP000639338"/>
    </source>
</evidence>
<feature type="domain" description="Selenoprotein F/M" evidence="2">
    <location>
        <begin position="408"/>
        <end position="466"/>
    </location>
</feature>
<dbReference type="EMBL" id="JACMRX010000002">
    <property type="protein sequence ID" value="KAF7995225.1"/>
    <property type="molecule type" value="Genomic_DNA"/>
</dbReference>
<dbReference type="InterPro" id="IPR036249">
    <property type="entry name" value="Thioredoxin-like_sf"/>
</dbReference>
<dbReference type="Proteomes" id="UP000639338">
    <property type="component" value="Unassembled WGS sequence"/>
</dbReference>
<dbReference type="SUPFAM" id="SSF56235">
    <property type="entry name" value="N-terminal nucleophile aminohydrolases (Ntn hydrolases)"/>
    <property type="match status" value="1"/>
</dbReference>
<comment type="caution">
    <text evidence="3">The sequence shown here is derived from an EMBL/GenBank/DDBJ whole genome shotgun (WGS) entry which is preliminary data.</text>
</comment>
<name>A0A835CWA0_APHGI</name>